<gene>
    <name evidence="5" type="ORF">BDQ12DRAFT_570150</name>
</gene>
<dbReference type="PROSITE" id="PS51767">
    <property type="entry name" value="PEPTIDASE_A1"/>
    <property type="match status" value="1"/>
</dbReference>
<name>A0A5C3LT76_9AGAR</name>
<protein>
    <submittedName>
        <fullName evidence="5">Aspartic peptidase domain-containing protein</fullName>
    </submittedName>
</protein>
<dbReference type="EMBL" id="ML213617">
    <property type="protein sequence ID" value="TFK35982.1"/>
    <property type="molecule type" value="Genomic_DNA"/>
</dbReference>
<feature type="chain" id="PRO_5022690085" evidence="3">
    <location>
        <begin position="19"/>
        <end position="164"/>
    </location>
</feature>
<dbReference type="PROSITE" id="PS00141">
    <property type="entry name" value="ASP_PROTEASE"/>
    <property type="match status" value="1"/>
</dbReference>
<dbReference type="InterPro" id="IPR034164">
    <property type="entry name" value="Pepsin-like_dom"/>
</dbReference>
<keyword evidence="2" id="KW-0378">Hydrolase</keyword>
<proteinExistence type="inferred from homology"/>
<keyword evidence="6" id="KW-1185">Reference proteome</keyword>
<dbReference type="GO" id="GO:0004190">
    <property type="term" value="F:aspartic-type endopeptidase activity"/>
    <property type="evidence" value="ECO:0007669"/>
    <property type="project" value="UniProtKB-KW"/>
</dbReference>
<feature type="domain" description="Peptidase A1" evidence="4">
    <location>
        <begin position="83"/>
        <end position="164"/>
    </location>
</feature>
<dbReference type="OrthoDB" id="3015819at2759"/>
<dbReference type="InterPro" id="IPR001461">
    <property type="entry name" value="Aspartic_peptidase_A1"/>
</dbReference>
<organism evidence="5 6">
    <name type="scientific">Crucibulum laeve</name>
    <dbReference type="NCBI Taxonomy" id="68775"/>
    <lineage>
        <taxon>Eukaryota</taxon>
        <taxon>Fungi</taxon>
        <taxon>Dikarya</taxon>
        <taxon>Basidiomycota</taxon>
        <taxon>Agaricomycotina</taxon>
        <taxon>Agaricomycetes</taxon>
        <taxon>Agaricomycetidae</taxon>
        <taxon>Agaricales</taxon>
        <taxon>Agaricineae</taxon>
        <taxon>Nidulariaceae</taxon>
        <taxon>Crucibulum</taxon>
    </lineage>
</organism>
<dbReference type="SUPFAM" id="SSF50630">
    <property type="entry name" value="Acid proteases"/>
    <property type="match status" value="1"/>
</dbReference>
<evidence type="ECO:0000313" key="6">
    <source>
        <dbReference type="Proteomes" id="UP000308652"/>
    </source>
</evidence>
<dbReference type="PANTHER" id="PTHR47966">
    <property type="entry name" value="BETA-SITE APP-CLEAVING ENZYME, ISOFORM A-RELATED"/>
    <property type="match status" value="1"/>
</dbReference>
<keyword evidence="3" id="KW-0732">Signal</keyword>
<evidence type="ECO:0000313" key="5">
    <source>
        <dbReference type="EMBL" id="TFK35982.1"/>
    </source>
</evidence>
<feature type="signal peptide" evidence="3">
    <location>
        <begin position="1"/>
        <end position="18"/>
    </location>
</feature>
<dbReference type="InterPro" id="IPR021109">
    <property type="entry name" value="Peptidase_aspartic_dom_sf"/>
</dbReference>
<dbReference type="Pfam" id="PF00026">
    <property type="entry name" value="Asp"/>
    <property type="match status" value="1"/>
</dbReference>
<comment type="similarity">
    <text evidence="1">Belongs to the peptidase A1 family.</text>
</comment>
<feature type="non-terminal residue" evidence="5">
    <location>
        <position position="164"/>
    </location>
</feature>
<evidence type="ECO:0000256" key="3">
    <source>
        <dbReference type="SAM" id="SignalP"/>
    </source>
</evidence>
<accession>A0A5C3LT76</accession>
<dbReference type="CDD" id="cd05471">
    <property type="entry name" value="pepsin_like"/>
    <property type="match status" value="1"/>
</dbReference>
<keyword evidence="2" id="KW-0064">Aspartyl protease</keyword>
<sequence>MFPTSLLTPILLAFTVAANPVLIPRSSVTLPLSRRVNVSSIHNLVRHDVTKAKAFKARGLAKANGFSIDAVINEQVDNQAVSYIASIGVGSPATTYDLIIDTGSSNTWVGATRAYVRTGTSVQTSNRVSVTYGSGSFSGTEFTDTVTIAPGLVIPNQSIGVASR</sequence>
<reference evidence="5 6" key="1">
    <citation type="journal article" date="2019" name="Nat. Ecol. Evol.">
        <title>Megaphylogeny resolves global patterns of mushroom evolution.</title>
        <authorList>
            <person name="Varga T."/>
            <person name="Krizsan K."/>
            <person name="Foldi C."/>
            <person name="Dima B."/>
            <person name="Sanchez-Garcia M."/>
            <person name="Sanchez-Ramirez S."/>
            <person name="Szollosi G.J."/>
            <person name="Szarkandi J.G."/>
            <person name="Papp V."/>
            <person name="Albert L."/>
            <person name="Andreopoulos W."/>
            <person name="Angelini C."/>
            <person name="Antonin V."/>
            <person name="Barry K.W."/>
            <person name="Bougher N.L."/>
            <person name="Buchanan P."/>
            <person name="Buyck B."/>
            <person name="Bense V."/>
            <person name="Catcheside P."/>
            <person name="Chovatia M."/>
            <person name="Cooper J."/>
            <person name="Damon W."/>
            <person name="Desjardin D."/>
            <person name="Finy P."/>
            <person name="Geml J."/>
            <person name="Haridas S."/>
            <person name="Hughes K."/>
            <person name="Justo A."/>
            <person name="Karasinski D."/>
            <person name="Kautmanova I."/>
            <person name="Kiss B."/>
            <person name="Kocsube S."/>
            <person name="Kotiranta H."/>
            <person name="LaButti K.M."/>
            <person name="Lechner B.E."/>
            <person name="Liimatainen K."/>
            <person name="Lipzen A."/>
            <person name="Lukacs Z."/>
            <person name="Mihaltcheva S."/>
            <person name="Morgado L.N."/>
            <person name="Niskanen T."/>
            <person name="Noordeloos M.E."/>
            <person name="Ohm R.A."/>
            <person name="Ortiz-Santana B."/>
            <person name="Ovrebo C."/>
            <person name="Racz N."/>
            <person name="Riley R."/>
            <person name="Savchenko A."/>
            <person name="Shiryaev A."/>
            <person name="Soop K."/>
            <person name="Spirin V."/>
            <person name="Szebenyi C."/>
            <person name="Tomsovsky M."/>
            <person name="Tulloss R.E."/>
            <person name="Uehling J."/>
            <person name="Grigoriev I.V."/>
            <person name="Vagvolgyi C."/>
            <person name="Papp T."/>
            <person name="Martin F.M."/>
            <person name="Miettinen O."/>
            <person name="Hibbett D.S."/>
            <person name="Nagy L.G."/>
        </authorList>
    </citation>
    <scope>NUCLEOTIDE SEQUENCE [LARGE SCALE GENOMIC DNA]</scope>
    <source>
        <strain evidence="5 6">CBS 166.37</strain>
    </source>
</reference>
<dbReference type="InterPro" id="IPR033121">
    <property type="entry name" value="PEPTIDASE_A1"/>
</dbReference>
<evidence type="ECO:0000256" key="1">
    <source>
        <dbReference type="ARBA" id="ARBA00007447"/>
    </source>
</evidence>
<dbReference type="STRING" id="68775.A0A5C3LT76"/>
<evidence type="ECO:0000259" key="4">
    <source>
        <dbReference type="PROSITE" id="PS51767"/>
    </source>
</evidence>
<dbReference type="GO" id="GO:0006508">
    <property type="term" value="P:proteolysis"/>
    <property type="evidence" value="ECO:0007669"/>
    <property type="project" value="InterPro"/>
</dbReference>
<dbReference type="Gene3D" id="2.40.70.10">
    <property type="entry name" value="Acid Proteases"/>
    <property type="match status" value="1"/>
</dbReference>
<dbReference type="Proteomes" id="UP000308652">
    <property type="component" value="Unassembled WGS sequence"/>
</dbReference>
<dbReference type="AlphaFoldDB" id="A0A5C3LT76"/>
<dbReference type="InterPro" id="IPR001969">
    <property type="entry name" value="Aspartic_peptidase_AS"/>
</dbReference>
<dbReference type="PANTHER" id="PTHR47966:SF51">
    <property type="entry name" value="BETA-SITE APP-CLEAVING ENZYME, ISOFORM A-RELATED"/>
    <property type="match status" value="1"/>
</dbReference>
<evidence type="ECO:0000256" key="2">
    <source>
        <dbReference type="ARBA" id="ARBA00022750"/>
    </source>
</evidence>
<keyword evidence="2" id="KW-0645">Protease</keyword>